<evidence type="ECO:0000313" key="2">
    <source>
        <dbReference type="Proteomes" id="UP000663823"/>
    </source>
</evidence>
<dbReference type="EMBL" id="CAJOAX010015890">
    <property type="protein sequence ID" value="CAF4159464.1"/>
    <property type="molecule type" value="Genomic_DNA"/>
</dbReference>
<proteinExistence type="predicted"/>
<dbReference type="AlphaFoldDB" id="A0A819YGS0"/>
<name>A0A819YGS0_9BILA</name>
<organism evidence="1 2">
    <name type="scientific">Rotaria sordida</name>
    <dbReference type="NCBI Taxonomy" id="392033"/>
    <lineage>
        <taxon>Eukaryota</taxon>
        <taxon>Metazoa</taxon>
        <taxon>Spiralia</taxon>
        <taxon>Gnathifera</taxon>
        <taxon>Rotifera</taxon>
        <taxon>Eurotatoria</taxon>
        <taxon>Bdelloidea</taxon>
        <taxon>Philodinida</taxon>
        <taxon>Philodinidae</taxon>
        <taxon>Rotaria</taxon>
    </lineage>
</organism>
<comment type="caution">
    <text evidence="1">The sequence shown here is derived from an EMBL/GenBank/DDBJ whole genome shotgun (WGS) entry which is preliminary data.</text>
</comment>
<gene>
    <name evidence="1" type="ORF">OTI717_LOCUS36643</name>
</gene>
<protein>
    <submittedName>
        <fullName evidence="1">Uncharacterized protein</fullName>
    </submittedName>
</protein>
<reference evidence="1" key="1">
    <citation type="submission" date="2021-02" db="EMBL/GenBank/DDBJ databases">
        <authorList>
            <person name="Nowell W R."/>
        </authorList>
    </citation>
    <scope>NUCLEOTIDE SEQUENCE</scope>
</reference>
<feature type="non-terminal residue" evidence="1">
    <location>
        <position position="1"/>
    </location>
</feature>
<dbReference type="Proteomes" id="UP000663823">
    <property type="component" value="Unassembled WGS sequence"/>
</dbReference>
<accession>A0A819YGS0</accession>
<evidence type="ECO:0000313" key="1">
    <source>
        <dbReference type="EMBL" id="CAF4159464.1"/>
    </source>
</evidence>
<sequence>KNRLTCDQRLKSIILHKAALAYFCFVDQCDQDRNYGSYLRYLRLALNCIVSNLNFN</sequence>